<proteinExistence type="predicted"/>
<comment type="caution">
    <text evidence="3">The sequence shown here is derived from an EMBL/GenBank/DDBJ whole genome shotgun (WGS) entry which is preliminary data.</text>
</comment>
<feature type="domain" description="RRM" evidence="2">
    <location>
        <begin position="3"/>
        <end position="45"/>
    </location>
</feature>
<dbReference type="GO" id="GO:0003723">
    <property type="term" value="F:RNA binding"/>
    <property type="evidence" value="ECO:0007669"/>
    <property type="project" value="UniProtKB-UniRule"/>
</dbReference>
<sequence>MSRSIYIGGLPDSVGQDDIHKHLEIYGKITAIYIYPGYGFVEFESDAVRPCDPDTPI</sequence>
<dbReference type="CDD" id="cd00590">
    <property type="entry name" value="RRM_SF"/>
    <property type="match status" value="1"/>
</dbReference>
<dbReference type="PROSITE" id="PS50102">
    <property type="entry name" value="RRM"/>
    <property type="match status" value="1"/>
</dbReference>
<dbReference type="AlphaFoldDB" id="A0AAW0GQJ1"/>
<reference evidence="3 4" key="1">
    <citation type="submission" date="2022-09" db="EMBL/GenBank/DDBJ databases">
        <authorList>
            <person name="Palmer J.M."/>
        </authorList>
    </citation>
    <scope>NUCLEOTIDE SEQUENCE [LARGE SCALE GENOMIC DNA]</scope>
    <source>
        <strain evidence="3 4">DSM 7382</strain>
    </source>
</reference>
<protein>
    <recommendedName>
        <fullName evidence="2">RRM domain-containing protein</fullName>
    </recommendedName>
</protein>
<accession>A0AAW0GQJ1</accession>
<keyword evidence="1" id="KW-0694">RNA-binding</keyword>
<dbReference type="Proteomes" id="UP001385951">
    <property type="component" value="Unassembled WGS sequence"/>
</dbReference>
<name>A0AAW0GQJ1_9APHY</name>
<dbReference type="Gene3D" id="3.30.70.330">
    <property type="match status" value="1"/>
</dbReference>
<evidence type="ECO:0000313" key="4">
    <source>
        <dbReference type="Proteomes" id="UP001385951"/>
    </source>
</evidence>
<evidence type="ECO:0000313" key="3">
    <source>
        <dbReference type="EMBL" id="KAK7695475.1"/>
    </source>
</evidence>
<dbReference type="InterPro" id="IPR035979">
    <property type="entry name" value="RBD_domain_sf"/>
</dbReference>
<dbReference type="InterPro" id="IPR000504">
    <property type="entry name" value="RRM_dom"/>
</dbReference>
<gene>
    <name evidence="3" type="ORF">QCA50_000111</name>
</gene>
<evidence type="ECO:0000259" key="2">
    <source>
        <dbReference type="PROSITE" id="PS50102"/>
    </source>
</evidence>
<evidence type="ECO:0000256" key="1">
    <source>
        <dbReference type="PROSITE-ProRule" id="PRU00176"/>
    </source>
</evidence>
<dbReference type="InterPro" id="IPR012677">
    <property type="entry name" value="Nucleotide-bd_a/b_plait_sf"/>
</dbReference>
<keyword evidence="4" id="KW-1185">Reference proteome</keyword>
<dbReference type="EMBL" id="JASBNA010000001">
    <property type="protein sequence ID" value="KAK7695475.1"/>
    <property type="molecule type" value="Genomic_DNA"/>
</dbReference>
<organism evidence="3 4">
    <name type="scientific">Cerrena zonata</name>
    <dbReference type="NCBI Taxonomy" id="2478898"/>
    <lineage>
        <taxon>Eukaryota</taxon>
        <taxon>Fungi</taxon>
        <taxon>Dikarya</taxon>
        <taxon>Basidiomycota</taxon>
        <taxon>Agaricomycotina</taxon>
        <taxon>Agaricomycetes</taxon>
        <taxon>Polyporales</taxon>
        <taxon>Cerrenaceae</taxon>
        <taxon>Cerrena</taxon>
    </lineage>
</organism>
<dbReference type="SUPFAM" id="SSF54928">
    <property type="entry name" value="RNA-binding domain, RBD"/>
    <property type="match status" value="1"/>
</dbReference>
<dbReference type="Pfam" id="PF00076">
    <property type="entry name" value="RRM_1"/>
    <property type="match status" value="1"/>
</dbReference>